<accession>A0A1Y6LPW9</accession>
<dbReference type="EMBL" id="LT882681">
    <property type="protein sequence ID" value="SMY25689.1"/>
    <property type="molecule type" value="Genomic_DNA"/>
</dbReference>
<evidence type="ECO:0000256" key="1">
    <source>
        <dbReference type="SAM" id="MobiDB-lite"/>
    </source>
</evidence>
<gene>
    <name evidence="4" type="ORF">ZT1A5_G7131</name>
</gene>
<evidence type="ECO:0000259" key="3">
    <source>
        <dbReference type="Pfam" id="PF02464"/>
    </source>
</evidence>
<feature type="transmembrane region" description="Helical" evidence="2">
    <location>
        <begin position="12"/>
        <end position="34"/>
    </location>
</feature>
<evidence type="ECO:0000313" key="5">
    <source>
        <dbReference type="Proteomes" id="UP000215453"/>
    </source>
</evidence>
<organism evidence="4 5">
    <name type="scientific">Zymoseptoria tritici ST99CH_1A5</name>
    <dbReference type="NCBI Taxonomy" id="1276529"/>
    <lineage>
        <taxon>Eukaryota</taxon>
        <taxon>Fungi</taxon>
        <taxon>Dikarya</taxon>
        <taxon>Ascomycota</taxon>
        <taxon>Pezizomycotina</taxon>
        <taxon>Dothideomycetes</taxon>
        <taxon>Dothideomycetidae</taxon>
        <taxon>Mycosphaerellales</taxon>
        <taxon>Mycosphaerellaceae</taxon>
        <taxon>Zymoseptoria</taxon>
    </lineage>
</organism>
<protein>
    <recommendedName>
        <fullName evidence="3">CinA C-terminal domain-containing protein</fullName>
    </recommendedName>
</protein>
<dbReference type="Gene3D" id="3.90.950.20">
    <property type="entry name" value="CinA-like"/>
    <property type="match status" value="1"/>
</dbReference>
<dbReference type="SUPFAM" id="SSF142433">
    <property type="entry name" value="CinA-like"/>
    <property type="match status" value="1"/>
</dbReference>
<sequence>MRRIRRSFEADGKVFFHLISAVSSLFLVLLFSFFTTSQSDSISSHQPTNATTNQHTTPTMRFTTIIAAFIGFAAVSEAKCTPTGAGCCLTWKNIAGREHCLGQGYCDGTGFCSPWSIYLRRRPFSASTRLLHPTTRASHSSRTISTTSLQHRTRPLPNTHPIIPPPSRKMSTSTPTFPPPTLTPLLTDLTTLLKSRSETLSIAETAAGGLISSSLLSQPGASKIYAGGLTLYTLPSRVAYAGWTPETIAAYKGPTTDIVAGLAKAVRRDLKSTYTLAESGTAGPTGGSTRNRTPGYVALAVDCERGTFVREVETGLGGDRVANMVRFAEEGLRLLKDVISGEAKL</sequence>
<evidence type="ECO:0000313" key="4">
    <source>
        <dbReference type="EMBL" id="SMY25689.1"/>
    </source>
</evidence>
<feature type="compositionally biased region" description="Polar residues" evidence="1">
    <location>
        <begin position="135"/>
        <end position="150"/>
    </location>
</feature>
<name>A0A1Y6LPW9_ZYMTR</name>
<dbReference type="InterPro" id="IPR008136">
    <property type="entry name" value="CinA_C"/>
</dbReference>
<keyword evidence="2" id="KW-1133">Transmembrane helix</keyword>
<feature type="domain" description="CinA C-terminal" evidence="3">
    <location>
        <begin position="186"/>
        <end position="338"/>
    </location>
</feature>
<proteinExistence type="predicted"/>
<dbReference type="Proteomes" id="UP000215453">
    <property type="component" value="Chromosome 6"/>
</dbReference>
<evidence type="ECO:0000256" key="2">
    <source>
        <dbReference type="SAM" id="Phobius"/>
    </source>
</evidence>
<keyword evidence="2" id="KW-0812">Transmembrane</keyword>
<reference evidence="4 5" key="1">
    <citation type="submission" date="2016-10" db="EMBL/GenBank/DDBJ databases">
        <authorList>
            <person name="Varghese N."/>
        </authorList>
    </citation>
    <scope>NUCLEOTIDE SEQUENCE [LARGE SCALE GENOMIC DNA]</scope>
</reference>
<dbReference type="InterPro" id="IPR036653">
    <property type="entry name" value="CinA-like_C"/>
</dbReference>
<dbReference type="AlphaFoldDB" id="A0A1Y6LPW9"/>
<keyword evidence="2" id="KW-0472">Membrane</keyword>
<feature type="region of interest" description="Disordered" evidence="1">
    <location>
        <begin position="135"/>
        <end position="180"/>
    </location>
</feature>
<dbReference type="Pfam" id="PF02464">
    <property type="entry name" value="CinA"/>
    <property type="match status" value="1"/>
</dbReference>